<gene>
    <name evidence="2" type="ORF">EGO53_09670</name>
    <name evidence="3" type="ORF">I6I38_11480</name>
</gene>
<evidence type="ECO:0000313" key="3">
    <source>
        <dbReference type="EMBL" id="QQU57554.1"/>
    </source>
</evidence>
<reference evidence="3 5" key="2">
    <citation type="submission" date="2021-01" db="EMBL/GenBank/DDBJ databases">
        <title>FDA dAtabase for Regulatory Grade micrObial Sequences (FDA-ARGOS): Supporting development and validation of Infectious Disease Dx tests.</title>
        <authorList>
            <person name="Blissenbach B."/>
            <person name="Krut O."/>
            <person name="Tallon L."/>
            <person name="Sadzewicz L."/>
            <person name="Zhao X."/>
            <person name="Boylan J."/>
            <person name="Ott S."/>
            <person name="Bowen H."/>
            <person name="Vavikolanu K."/>
            <person name="Mehta A."/>
            <person name="Aluvathingal J."/>
            <person name="Nadendla S."/>
            <person name="Yan Y."/>
            <person name="Sichtig H."/>
        </authorList>
    </citation>
    <scope>NUCLEOTIDE SEQUENCE [LARGE SCALE GENOMIC DNA]</scope>
    <source>
        <strain evidence="3 5">FDAARGOS_1081</strain>
    </source>
</reference>
<evidence type="ECO:0000313" key="5">
    <source>
        <dbReference type="Proteomes" id="UP000595237"/>
    </source>
</evidence>
<dbReference type="Gene3D" id="2.60.40.2040">
    <property type="entry name" value="CFA/I fimbrial subunit E, pilin domain"/>
    <property type="match status" value="1"/>
</dbReference>
<feature type="signal peptide" evidence="1">
    <location>
        <begin position="1"/>
        <end position="22"/>
    </location>
</feature>
<dbReference type="InterPro" id="IPR007540">
    <property type="entry name" value="Fimbrial_CS1-type"/>
</dbReference>
<keyword evidence="1" id="KW-0732">Signal</keyword>
<protein>
    <submittedName>
        <fullName evidence="2">Cro/Cl family transcriptional regulator</fullName>
    </submittedName>
</protein>
<proteinExistence type="predicted"/>
<dbReference type="Proteomes" id="UP000595237">
    <property type="component" value="Chromosome"/>
</dbReference>
<dbReference type="EMBL" id="CP068148">
    <property type="protein sequence ID" value="QQU57554.1"/>
    <property type="molecule type" value="Genomic_DNA"/>
</dbReference>
<organism evidence="2 4">
    <name type="scientific">Serratia liquefaciens</name>
    <dbReference type="NCBI Taxonomy" id="614"/>
    <lineage>
        <taxon>Bacteria</taxon>
        <taxon>Pseudomonadati</taxon>
        <taxon>Pseudomonadota</taxon>
        <taxon>Gammaproteobacteria</taxon>
        <taxon>Enterobacterales</taxon>
        <taxon>Yersiniaceae</taxon>
        <taxon>Serratia</taxon>
    </lineage>
</organism>
<dbReference type="EMBL" id="CP033893">
    <property type="protein sequence ID" value="QDL32041.1"/>
    <property type="molecule type" value="Genomic_DNA"/>
</dbReference>
<keyword evidence="5" id="KW-1185">Reference proteome</keyword>
<reference evidence="2 4" key="1">
    <citation type="submission" date="2018-11" db="EMBL/GenBank/DDBJ databases">
        <title>The first complete genome of Serratia liquefaciens isolated from metalophyte plant revel distinctness adaptive mechanisms in an extreme habitat.</title>
        <authorList>
            <person name="Caneschi W.L."/>
            <person name="Sanchez A.B."/>
            <person name="Felestrino E.B."/>
            <person name="Assis R.A.B."/>
            <person name="Lemes C.G.C."/>
            <person name="Cordeiro I.F."/>
            <person name="Fonseca N.P."/>
            <person name="Villa M."/>
            <person name="Vieira I.T."/>
            <person name="Moraes L.A."/>
            <person name="Kamino L.H.Y."/>
            <person name="do Carmo F."/>
            <person name="Garcia C.M."/>
            <person name="Almeida N.F."/>
            <person name="Silva R.S."/>
            <person name="Ferro J.A."/>
            <person name="Ferro M.I.T."/>
            <person name="Varani A.M."/>
            <person name="Ferreira R.M."/>
            <person name="dos Santos V.L."/>
            <person name="Silva U.C."/>
            <person name="Setubal J.C."/>
            <person name="Moreira L.M."/>
        </authorList>
    </citation>
    <scope>NUCLEOTIDE SEQUENCE [LARGE SCALE GENOMIC DNA]</scope>
    <source>
        <strain evidence="2 4">FG3</strain>
    </source>
</reference>
<dbReference type="GO" id="GO:0009289">
    <property type="term" value="C:pilus"/>
    <property type="evidence" value="ECO:0007669"/>
    <property type="project" value="InterPro"/>
</dbReference>
<evidence type="ECO:0000313" key="2">
    <source>
        <dbReference type="EMBL" id="QDL32041.1"/>
    </source>
</evidence>
<dbReference type="Proteomes" id="UP000317572">
    <property type="component" value="Chromosome"/>
</dbReference>
<feature type="chain" id="PRO_5022126878" evidence="1">
    <location>
        <begin position="23"/>
        <end position="174"/>
    </location>
</feature>
<evidence type="ECO:0000313" key="4">
    <source>
        <dbReference type="Proteomes" id="UP000317572"/>
    </source>
</evidence>
<dbReference type="AlphaFoldDB" id="A0A515CV50"/>
<evidence type="ECO:0000256" key="1">
    <source>
        <dbReference type="SAM" id="SignalP"/>
    </source>
</evidence>
<dbReference type="RefSeq" id="WP_128864864.1">
    <property type="nucleotide sequence ID" value="NZ_CAMIRC010000001.1"/>
</dbReference>
<accession>A0A515CV50</accession>
<sequence length="174" mass="18210">MKKLYTFTPVALAALFSLSAMAVQKDITITADIDPTVELLQADGTALPSSLKMTYIPGVGLQKKTLSTKIFTNDTTSQVEMRLLTAPVLASNTKPSATTIPLSVSYNGKTLTTAVTADSTLKPADLFPKGRIDGGSVPFDLVIAQTTTGIISESGSYQGVVSLILNTSTVPVTP</sequence>
<dbReference type="Pfam" id="PF04449">
    <property type="entry name" value="Fimbrial_CS1"/>
    <property type="match status" value="1"/>
</dbReference>
<name>A0A515CV50_SERLI</name>